<reference evidence="3 4" key="1">
    <citation type="submission" date="2014-06" db="EMBL/GenBank/DDBJ databases">
        <title>Genomes of Alteromonas australica, a world apart.</title>
        <authorList>
            <person name="Gonzaga A."/>
            <person name="Lopez-Perez M."/>
            <person name="Rodriguez-Valera F."/>
        </authorList>
    </citation>
    <scope>NUCLEOTIDE SEQUENCE [LARGE SCALE GENOMIC DNA]</scope>
    <source>
        <strain evidence="3 4">H 17</strain>
    </source>
</reference>
<dbReference type="EMBL" id="CP008849">
    <property type="protein sequence ID" value="AIF97446.1"/>
    <property type="molecule type" value="Genomic_DNA"/>
</dbReference>
<feature type="domain" description="HTH cro/C1-type" evidence="2">
    <location>
        <begin position="15"/>
        <end position="68"/>
    </location>
</feature>
<dbReference type="CDD" id="cd00093">
    <property type="entry name" value="HTH_XRE"/>
    <property type="match status" value="1"/>
</dbReference>
<accession>A0A075NVB9</accession>
<dbReference type="PROSITE" id="PS50943">
    <property type="entry name" value="HTH_CROC1"/>
    <property type="match status" value="1"/>
</dbReference>
<dbReference type="Gene3D" id="1.10.10.2910">
    <property type="match status" value="1"/>
</dbReference>
<dbReference type="eggNOG" id="COG1396">
    <property type="taxonomic scope" value="Bacteria"/>
</dbReference>
<dbReference type="SUPFAM" id="SSF47413">
    <property type="entry name" value="lambda repressor-like DNA-binding domains"/>
    <property type="match status" value="1"/>
</dbReference>
<dbReference type="InterPro" id="IPR010982">
    <property type="entry name" value="Lambda_DNA-bd_dom_sf"/>
</dbReference>
<sequence>MENKFKLNPYRGDKLRLARLAKGYSLEELGNILNVTRQNIHKMEAGQEPTSEQMPLLCKALNVENSYFFTDRNTPVVEEQCHFRSLKSRTKALTHTVMARAEILDQVIGAVEEFVDLPTFEVPNVDDLDFSISESIEVVAERIRDIWGLGDGPVEDITIAVENAGVIVAVVEGVDEKVDAFSMSRKRPVIIRNSSKENPCRYRFDIAHELGHLVMHDGVVTGCKFTEKQANYFASAFLMPRRLFLAATQKYPLIRGLKSLNWQSLFSLKRYFKVSFKALLYRAKSLGIINEAQMKSGYIYLNKNGYTKSEELDDLLPMEEPRLLSDIIESIGSSKWQKLILELGISGEFITSILPRVKMPNKALFVV</sequence>
<dbReference type="InterPro" id="IPR010359">
    <property type="entry name" value="IrrE_HExxH"/>
</dbReference>
<evidence type="ECO:0000313" key="3">
    <source>
        <dbReference type="EMBL" id="AIF97446.1"/>
    </source>
</evidence>
<dbReference type="PANTHER" id="PTHR43236">
    <property type="entry name" value="ANTITOXIN HIGA1"/>
    <property type="match status" value="1"/>
</dbReference>
<dbReference type="Pfam" id="PF01381">
    <property type="entry name" value="HTH_3"/>
    <property type="match status" value="1"/>
</dbReference>
<dbReference type="InterPro" id="IPR052345">
    <property type="entry name" value="Rad_response_metalloprotease"/>
</dbReference>
<dbReference type="SMART" id="SM00530">
    <property type="entry name" value="HTH_XRE"/>
    <property type="match status" value="1"/>
</dbReference>
<protein>
    <recommendedName>
        <fullName evidence="2">HTH cro/C1-type domain-containing protein</fullName>
    </recommendedName>
</protein>
<gene>
    <name evidence="3" type="ORF">EP13_01320</name>
</gene>
<dbReference type="InterPro" id="IPR001387">
    <property type="entry name" value="Cro/C1-type_HTH"/>
</dbReference>
<dbReference type="Pfam" id="PF06114">
    <property type="entry name" value="Peptidase_M78"/>
    <property type="match status" value="1"/>
</dbReference>
<dbReference type="GO" id="GO:0003677">
    <property type="term" value="F:DNA binding"/>
    <property type="evidence" value="ECO:0007669"/>
    <property type="project" value="InterPro"/>
</dbReference>
<evidence type="ECO:0000259" key="2">
    <source>
        <dbReference type="PROSITE" id="PS50943"/>
    </source>
</evidence>
<dbReference type="PANTHER" id="PTHR43236:SF1">
    <property type="entry name" value="BLL7220 PROTEIN"/>
    <property type="match status" value="1"/>
</dbReference>
<dbReference type="KEGG" id="aal:EP13_01320"/>
<organism evidence="3 4">
    <name type="scientific">Alteromonas australica</name>
    <dbReference type="NCBI Taxonomy" id="589873"/>
    <lineage>
        <taxon>Bacteria</taxon>
        <taxon>Pseudomonadati</taxon>
        <taxon>Pseudomonadota</taxon>
        <taxon>Gammaproteobacteria</taxon>
        <taxon>Alteromonadales</taxon>
        <taxon>Alteromonadaceae</taxon>
        <taxon>Alteromonas/Salinimonas group</taxon>
        <taxon>Alteromonas</taxon>
    </lineage>
</organism>
<keyword evidence="4" id="KW-1185">Reference proteome</keyword>
<dbReference type="Proteomes" id="UP000056090">
    <property type="component" value="Chromosome"/>
</dbReference>
<proteinExistence type="inferred from homology"/>
<comment type="similarity">
    <text evidence="1">Belongs to the short-chain fatty acyl-CoA assimilation regulator (ScfR) family.</text>
</comment>
<evidence type="ECO:0000256" key="1">
    <source>
        <dbReference type="ARBA" id="ARBA00007227"/>
    </source>
</evidence>
<dbReference type="Gene3D" id="1.10.260.40">
    <property type="entry name" value="lambda repressor-like DNA-binding domains"/>
    <property type="match status" value="1"/>
</dbReference>
<dbReference type="eggNOG" id="COG2856">
    <property type="taxonomic scope" value="Bacteria"/>
</dbReference>
<evidence type="ECO:0000313" key="4">
    <source>
        <dbReference type="Proteomes" id="UP000056090"/>
    </source>
</evidence>
<dbReference type="AlphaFoldDB" id="A0A075NVB9"/>
<name>A0A075NVB9_9ALTE</name>